<protein>
    <recommendedName>
        <fullName evidence="1">Reverse transcriptase zinc-binding domain-containing protein</fullName>
    </recommendedName>
</protein>
<name>A0AAV2FVP5_9ROSI</name>
<dbReference type="Proteomes" id="UP001497516">
    <property type="component" value="Chromosome 7"/>
</dbReference>
<accession>A0AAV2FVP5</accession>
<reference evidence="2 3" key="1">
    <citation type="submission" date="2024-04" db="EMBL/GenBank/DDBJ databases">
        <authorList>
            <person name="Fracassetti M."/>
        </authorList>
    </citation>
    <scope>NUCLEOTIDE SEQUENCE [LARGE SCALE GENOMIC DNA]</scope>
</reference>
<feature type="domain" description="Reverse transcriptase zinc-binding" evidence="1">
    <location>
        <begin position="72"/>
        <end position="160"/>
    </location>
</feature>
<dbReference type="Pfam" id="PF13966">
    <property type="entry name" value="zf-RVT"/>
    <property type="match status" value="1"/>
</dbReference>
<dbReference type="InterPro" id="IPR026960">
    <property type="entry name" value="RVT-Znf"/>
</dbReference>
<dbReference type="AlphaFoldDB" id="A0AAV2FVP5"/>
<gene>
    <name evidence="2" type="ORF">LTRI10_LOCUS42410</name>
</gene>
<organism evidence="2 3">
    <name type="scientific">Linum trigynum</name>
    <dbReference type="NCBI Taxonomy" id="586398"/>
    <lineage>
        <taxon>Eukaryota</taxon>
        <taxon>Viridiplantae</taxon>
        <taxon>Streptophyta</taxon>
        <taxon>Embryophyta</taxon>
        <taxon>Tracheophyta</taxon>
        <taxon>Spermatophyta</taxon>
        <taxon>Magnoliopsida</taxon>
        <taxon>eudicotyledons</taxon>
        <taxon>Gunneridae</taxon>
        <taxon>Pentapetalae</taxon>
        <taxon>rosids</taxon>
        <taxon>fabids</taxon>
        <taxon>Malpighiales</taxon>
        <taxon>Linaceae</taxon>
        <taxon>Linum</taxon>
    </lineage>
</organism>
<evidence type="ECO:0000259" key="1">
    <source>
        <dbReference type="Pfam" id="PF13966"/>
    </source>
</evidence>
<evidence type="ECO:0000313" key="2">
    <source>
        <dbReference type="EMBL" id="CAL1402405.1"/>
    </source>
</evidence>
<evidence type="ECO:0000313" key="3">
    <source>
        <dbReference type="Proteomes" id="UP001497516"/>
    </source>
</evidence>
<dbReference type="EMBL" id="OZ034820">
    <property type="protein sequence ID" value="CAL1402405.1"/>
    <property type="molecule type" value="Genomic_DNA"/>
</dbReference>
<proteinExistence type="predicted"/>
<keyword evidence="3" id="KW-1185">Reference proteome</keyword>
<sequence>MVGPPLAQLAENLSEEALSLSVVELVLNGYWNTEYLRDFLSEEIVSQILLHPTPQGSEMDEPSWRLTPPGDFSIKSAYQLLLSEGTDGGHTHLVWKAAWRTPNLQRTKTLLWLVLYGRFLTDGECHRRHLAQHDTCPICGGGPETAIHVIRDCPYARAAWSEILMNEPDDVFFGNDVERWMLHYLTDRSKMIDSSIFAIFCWKLWHNRNLWVFEKKLASTYHLIQQIRELRRQVDLAWETSRRVLGEGA</sequence>